<keyword evidence="4 6" id="KW-1133">Transmembrane helix</keyword>
<comment type="subcellular location">
    <subcellularLocation>
        <location evidence="1">Cell membrane</location>
        <topology evidence="1">Multi-pass membrane protein</topology>
    </subcellularLocation>
</comment>
<evidence type="ECO:0000256" key="3">
    <source>
        <dbReference type="ARBA" id="ARBA00022692"/>
    </source>
</evidence>
<feature type="transmembrane region" description="Helical" evidence="6">
    <location>
        <begin position="68"/>
        <end position="91"/>
    </location>
</feature>
<feature type="transmembrane region" description="Helical" evidence="6">
    <location>
        <begin position="147"/>
        <end position="168"/>
    </location>
</feature>
<dbReference type="AlphaFoldDB" id="A0A8J7ACK2"/>
<dbReference type="GO" id="GO:0005886">
    <property type="term" value="C:plasma membrane"/>
    <property type="evidence" value="ECO:0007669"/>
    <property type="project" value="UniProtKB-SubCell"/>
</dbReference>
<protein>
    <submittedName>
        <fullName evidence="7">LysE family translocator</fullName>
    </submittedName>
</protein>
<evidence type="ECO:0000313" key="8">
    <source>
        <dbReference type="Proteomes" id="UP000636505"/>
    </source>
</evidence>
<reference evidence="7" key="1">
    <citation type="submission" date="2020-10" db="EMBL/GenBank/DDBJ databases">
        <authorList>
            <person name="Castelo-Branco R."/>
            <person name="Eusebio N."/>
            <person name="Adriana R."/>
            <person name="Vieira A."/>
            <person name="Brugerolle De Fraissinette N."/>
            <person name="Rezende De Castro R."/>
            <person name="Schneider M.P."/>
            <person name="Vasconcelos V."/>
            <person name="Leao P.N."/>
        </authorList>
    </citation>
    <scope>NUCLEOTIDE SEQUENCE</scope>
    <source>
        <strain evidence="7">LEGE 07310</strain>
    </source>
</reference>
<organism evidence="7 8">
    <name type="scientific">Vasconcelosia minhoensis LEGE 07310</name>
    <dbReference type="NCBI Taxonomy" id="915328"/>
    <lineage>
        <taxon>Bacteria</taxon>
        <taxon>Bacillati</taxon>
        <taxon>Cyanobacteriota</taxon>
        <taxon>Cyanophyceae</taxon>
        <taxon>Nodosilineales</taxon>
        <taxon>Cymatolegaceae</taxon>
        <taxon>Vasconcelosia</taxon>
        <taxon>Vasconcelosia minhoensis</taxon>
    </lineage>
</organism>
<keyword evidence="3 6" id="KW-0812">Transmembrane</keyword>
<dbReference type="PANTHER" id="PTHR30086">
    <property type="entry name" value="ARGININE EXPORTER PROTEIN ARGO"/>
    <property type="match status" value="1"/>
</dbReference>
<sequence>MTAARITALFGTMLILAIVPGPSDVAVVARSIAAGFRHALLMVGGILLADFLFIFLAIYGLATAAESMGSLFTIVKSLCGAYLIGLGIGSIRSRSKAMGTSKFKGFPQFSSFLSGLLITLGDPKAILFYMGLFPAFVDLANISTAEIITIMLIATITVGGVKTAYAYLAESAKLFFEHPRARRTLDIAAGGVLMGTGLWLLLRN</sequence>
<dbReference type="GO" id="GO:0015171">
    <property type="term" value="F:amino acid transmembrane transporter activity"/>
    <property type="evidence" value="ECO:0007669"/>
    <property type="project" value="TreeGrafter"/>
</dbReference>
<keyword evidence="8" id="KW-1185">Reference proteome</keyword>
<keyword evidence="5 6" id="KW-0472">Membrane</keyword>
<evidence type="ECO:0000313" key="7">
    <source>
        <dbReference type="EMBL" id="MBE9077219.1"/>
    </source>
</evidence>
<dbReference type="Pfam" id="PF01810">
    <property type="entry name" value="LysE"/>
    <property type="match status" value="1"/>
</dbReference>
<dbReference type="Proteomes" id="UP000636505">
    <property type="component" value="Unassembled WGS sequence"/>
</dbReference>
<dbReference type="EMBL" id="JADEXG010000014">
    <property type="protein sequence ID" value="MBE9077219.1"/>
    <property type="molecule type" value="Genomic_DNA"/>
</dbReference>
<evidence type="ECO:0000256" key="6">
    <source>
        <dbReference type="SAM" id="Phobius"/>
    </source>
</evidence>
<feature type="transmembrane region" description="Helical" evidence="6">
    <location>
        <begin position="184"/>
        <end position="202"/>
    </location>
</feature>
<accession>A0A8J7ACK2</accession>
<keyword evidence="2" id="KW-1003">Cell membrane</keyword>
<comment type="caution">
    <text evidence="7">The sequence shown here is derived from an EMBL/GenBank/DDBJ whole genome shotgun (WGS) entry which is preliminary data.</text>
</comment>
<name>A0A8J7ACK2_9CYAN</name>
<gene>
    <name evidence="7" type="ORF">IQ241_07910</name>
</gene>
<feature type="transmembrane region" description="Helical" evidence="6">
    <location>
        <begin position="39"/>
        <end position="62"/>
    </location>
</feature>
<evidence type="ECO:0000256" key="2">
    <source>
        <dbReference type="ARBA" id="ARBA00022475"/>
    </source>
</evidence>
<evidence type="ECO:0000256" key="4">
    <source>
        <dbReference type="ARBA" id="ARBA00022989"/>
    </source>
</evidence>
<dbReference type="InterPro" id="IPR001123">
    <property type="entry name" value="LeuE-type"/>
</dbReference>
<feature type="transmembrane region" description="Helical" evidence="6">
    <location>
        <begin position="112"/>
        <end position="135"/>
    </location>
</feature>
<dbReference type="PANTHER" id="PTHR30086:SF20">
    <property type="entry name" value="ARGININE EXPORTER PROTEIN ARGO-RELATED"/>
    <property type="match status" value="1"/>
</dbReference>
<evidence type="ECO:0000256" key="5">
    <source>
        <dbReference type="ARBA" id="ARBA00023136"/>
    </source>
</evidence>
<evidence type="ECO:0000256" key="1">
    <source>
        <dbReference type="ARBA" id="ARBA00004651"/>
    </source>
</evidence>
<proteinExistence type="predicted"/>
<feature type="transmembrane region" description="Helical" evidence="6">
    <location>
        <begin position="6"/>
        <end position="27"/>
    </location>
</feature>